<keyword evidence="1" id="KW-0812">Transmembrane</keyword>
<evidence type="ECO:0000313" key="3">
    <source>
        <dbReference type="WBParaSite" id="Csp11.Scaffold629.g16217.t1"/>
    </source>
</evidence>
<dbReference type="AlphaFoldDB" id="A0A1I7U9G2"/>
<dbReference type="WBParaSite" id="Csp11.Scaffold629.g16217.t1">
    <property type="protein sequence ID" value="Csp11.Scaffold629.g16217.t1"/>
    <property type="gene ID" value="Csp11.Scaffold629.g16217"/>
</dbReference>
<dbReference type="eggNOG" id="ENOG502THCS">
    <property type="taxonomic scope" value="Eukaryota"/>
</dbReference>
<dbReference type="InterPro" id="IPR003839">
    <property type="entry name" value="7TM_GPCR_serpentine_rcpt_Sru"/>
</dbReference>
<feature type="transmembrane region" description="Helical" evidence="1">
    <location>
        <begin position="135"/>
        <end position="159"/>
    </location>
</feature>
<accession>A0A1I7U9G2</accession>
<dbReference type="Pfam" id="PF10322">
    <property type="entry name" value="7TM_GPCR_Sru"/>
    <property type="match status" value="1"/>
</dbReference>
<sequence>MNSFNGVNSIHGIQNYIDFDYELNPYILIPFLPLIYIIPTMFVMWKVFKGYQTQPLNLAKMTFDGHLFFLLMLYFIIRVLVMKWCIFPILFLVPLVCVSFMIPSMGYCRQLGRPFPFGSIDIYYTRGFLGLRRSYFILALSFICWICSAALSSVMYFKLRTGIMHNASSYTRKLAKRAEFSISITLISAIVPFITNTIVSITTLWTPDIMFYFILLRLIGNDFETVMMPWILYVTHPIFREKREKKTKKTNCVLKISHRTTI</sequence>
<keyword evidence="1" id="KW-1133">Transmembrane helix</keyword>
<dbReference type="Proteomes" id="UP000095282">
    <property type="component" value="Unplaced"/>
</dbReference>
<feature type="transmembrane region" description="Helical" evidence="1">
    <location>
        <begin position="180"/>
        <end position="205"/>
    </location>
</feature>
<evidence type="ECO:0000313" key="2">
    <source>
        <dbReference type="Proteomes" id="UP000095282"/>
    </source>
</evidence>
<reference evidence="3" key="1">
    <citation type="submission" date="2016-11" db="UniProtKB">
        <authorList>
            <consortium name="WormBaseParasite"/>
        </authorList>
    </citation>
    <scope>IDENTIFICATION</scope>
</reference>
<protein>
    <submittedName>
        <fullName evidence="3">Serpentine Receptor, class U</fullName>
    </submittedName>
</protein>
<feature type="transmembrane region" description="Helical" evidence="1">
    <location>
        <begin position="69"/>
        <end position="102"/>
    </location>
</feature>
<feature type="transmembrane region" description="Helical" evidence="1">
    <location>
        <begin position="211"/>
        <end position="239"/>
    </location>
</feature>
<organism evidence="2 3">
    <name type="scientific">Caenorhabditis tropicalis</name>
    <dbReference type="NCBI Taxonomy" id="1561998"/>
    <lineage>
        <taxon>Eukaryota</taxon>
        <taxon>Metazoa</taxon>
        <taxon>Ecdysozoa</taxon>
        <taxon>Nematoda</taxon>
        <taxon>Chromadorea</taxon>
        <taxon>Rhabditida</taxon>
        <taxon>Rhabditina</taxon>
        <taxon>Rhabditomorpha</taxon>
        <taxon>Rhabditoidea</taxon>
        <taxon>Rhabditidae</taxon>
        <taxon>Peloderinae</taxon>
        <taxon>Caenorhabditis</taxon>
    </lineage>
</organism>
<dbReference type="PANTHER" id="PTHR46045:SF11">
    <property type="entry name" value="SERPENTINE RECEPTOR, CLASS U"/>
    <property type="match status" value="1"/>
</dbReference>
<keyword evidence="1" id="KW-0472">Membrane</keyword>
<keyword evidence="2" id="KW-1185">Reference proteome</keyword>
<evidence type="ECO:0000256" key="1">
    <source>
        <dbReference type="SAM" id="Phobius"/>
    </source>
</evidence>
<feature type="transmembrane region" description="Helical" evidence="1">
    <location>
        <begin position="26"/>
        <end position="48"/>
    </location>
</feature>
<proteinExistence type="predicted"/>
<dbReference type="STRING" id="1561998.A0A1I7U9G2"/>
<dbReference type="PANTHER" id="PTHR46045">
    <property type="entry name" value="SERPENTINE RECEPTOR, CLASS U-RELATED"/>
    <property type="match status" value="1"/>
</dbReference>
<name>A0A1I7U9G2_9PELO</name>